<comment type="caution">
    <text evidence="3">The sequence shown here is derived from an EMBL/GenBank/DDBJ whole genome shotgun (WGS) entry which is preliminary data.</text>
</comment>
<name>A0ABN2VHT2_9ACTN</name>
<gene>
    <name evidence="3" type="ORF">GCM10009801_06130</name>
</gene>
<feature type="compositionally biased region" description="Pro residues" evidence="1">
    <location>
        <begin position="49"/>
        <end position="59"/>
    </location>
</feature>
<evidence type="ECO:0000256" key="1">
    <source>
        <dbReference type="SAM" id="MobiDB-lite"/>
    </source>
</evidence>
<evidence type="ECO:0000313" key="4">
    <source>
        <dbReference type="Proteomes" id="UP001500016"/>
    </source>
</evidence>
<evidence type="ECO:0008006" key="5">
    <source>
        <dbReference type="Google" id="ProtNLM"/>
    </source>
</evidence>
<protein>
    <recommendedName>
        <fullName evidence="5">ATP nucleotide 3'-pyrophosphokinase</fullName>
    </recommendedName>
</protein>
<dbReference type="Proteomes" id="UP001500016">
    <property type="component" value="Unassembled WGS sequence"/>
</dbReference>
<feature type="chain" id="PRO_5047047443" description="ATP nucleotide 3'-pyrophosphokinase" evidence="2">
    <location>
        <begin position="38"/>
        <end position="282"/>
    </location>
</feature>
<accession>A0ABN2VHT2</accession>
<feature type="signal peptide" evidence="2">
    <location>
        <begin position="1"/>
        <end position="37"/>
    </location>
</feature>
<proteinExistence type="predicted"/>
<keyword evidence="2" id="KW-0732">Signal</keyword>
<dbReference type="RefSeq" id="WP_344523620.1">
    <property type="nucleotide sequence ID" value="NZ_BAAAPE010000001.1"/>
</dbReference>
<reference evidence="3 4" key="1">
    <citation type="journal article" date="2019" name="Int. J. Syst. Evol. Microbiol.">
        <title>The Global Catalogue of Microorganisms (GCM) 10K type strain sequencing project: providing services to taxonomists for standard genome sequencing and annotation.</title>
        <authorList>
            <consortium name="The Broad Institute Genomics Platform"/>
            <consortium name="The Broad Institute Genome Sequencing Center for Infectious Disease"/>
            <person name="Wu L."/>
            <person name="Ma J."/>
        </authorList>
    </citation>
    <scope>NUCLEOTIDE SEQUENCE [LARGE SCALE GENOMIC DNA]</scope>
    <source>
        <strain evidence="3 4">JCM 15478</strain>
    </source>
</reference>
<evidence type="ECO:0000256" key="2">
    <source>
        <dbReference type="SAM" id="SignalP"/>
    </source>
</evidence>
<dbReference type="Gene3D" id="3.30.460.10">
    <property type="entry name" value="Beta Polymerase, domain 2"/>
    <property type="match status" value="1"/>
</dbReference>
<organism evidence="3 4">
    <name type="scientific">Streptomyces albiaxialis</name>
    <dbReference type="NCBI Taxonomy" id="329523"/>
    <lineage>
        <taxon>Bacteria</taxon>
        <taxon>Bacillati</taxon>
        <taxon>Actinomycetota</taxon>
        <taxon>Actinomycetes</taxon>
        <taxon>Kitasatosporales</taxon>
        <taxon>Streptomycetaceae</taxon>
        <taxon>Streptomyces</taxon>
    </lineage>
</organism>
<evidence type="ECO:0000313" key="3">
    <source>
        <dbReference type="EMBL" id="GAA2062753.1"/>
    </source>
</evidence>
<keyword evidence="4" id="KW-1185">Reference proteome</keyword>
<feature type="region of interest" description="Disordered" evidence="1">
    <location>
        <begin position="39"/>
        <end position="70"/>
    </location>
</feature>
<sequence length="282" mass="31077">MHVNRNRSLPHRRATRVAGTLLATSFALGALQGGAWAAGSAPAGSAPAVPAPSAAPPIAPADEPGSWHSEGLSLDAVENRQVDRYLEHARGAERIISTQIREAARRNGAELVGFEHRLKSPDSLKRKVATYMKGDEKHPPTNVDTALERVNDAVRYTFVWDDKKYTKGVRGASRDLVSWQYNSVRWANTWDSKDRYKAINSAWRDPLRDQKFEVQFHTPASKAAQEETHKLYEEQRLPGTPPARKAELQREQGRIFAAVPVPEGAGALTAPARTRPLPMPAA</sequence>
<dbReference type="InterPro" id="IPR043519">
    <property type="entry name" value="NT_sf"/>
</dbReference>
<feature type="compositionally biased region" description="Low complexity" evidence="1">
    <location>
        <begin position="39"/>
        <end position="48"/>
    </location>
</feature>
<dbReference type="EMBL" id="BAAAPE010000001">
    <property type="protein sequence ID" value="GAA2062753.1"/>
    <property type="molecule type" value="Genomic_DNA"/>
</dbReference>